<evidence type="ECO:0000256" key="1">
    <source>
        <dbReference type="SAM" id="Coils"/>
    </source>
</evidence>
<keyword evidence="2" id="KW-1133">Transmembrane helix</keyword>
<keyword evidence="2" id="KW-0812">Transmembrane</keyword>
<feature type="coiled-coil region" evidence="1">
    <location>
        <begin position="198"/>
        <end position="242"/>
    </location>
</feature>
<sequence length="770" mass="90019">MKINEIGISNFGKFHNKKIKLSKGLNLIVGNNESGKSTVFTFLFGMFYGFAKDSTKRRIFDENFEKYRPWLGTDYRGYLEVEDGNIFRIERDFNKNELSFINLSTGENISNSDELIKYTKIKQPGAYLFGVNSTVFLNSFFVGQLQTEPKQESYEALKEKIENFSTASDELVNPMKAISLIQEQLNTLGKQSLSKSEIGKLSSEIEKLKREIFILENEKSDYDDLLTEQEKLKKRQDFLKSEIGRAELIEDQKRYNEILEKKSEIADLLNKKSSDNLISYESYEKVIELEKKIYNIERKISELSMLGSSTSELNLDEEEELKKDFAHIQNLNNTLRELNAINYSKEIEFIRLDIKNVKNSSGKITSLISLSGVAIVLILIISIYFKKYYLNLISVGFGIYIYLRSIKIRMNLDVVNRLNTKVEDYEKKSSEKTLKKKELDILLDNLCKKYKVKDNVELEQFIDSKLKTLNENKLKTELLNSEIEKQKSELYTLDEELKKLKNEQDNIFKSYGIENISEFKDKFNEDLKIISVDTKIENLENIINLLLEGRDFEELNHKVQIEDIDTSSVKEEYRNIELELTRVKERISIVEVSIKKLEKFKEELSFKTKELDEKEKDKKSSEEAIELIREISKENKENILPLLRDSISDLLKKFTNSKYDNINIDSQFNISVYDSEVDKYVKTSELSNGTIDQIYLAFRISILNLLFENAPIVLDDHFIQYDDNRLESTIKYLNEISKSKQVIIFSATNREKMEMEKMNVEYNLVNMEQI</sequence>
<reference evidence="4 5" key="1">
    <citation type="submission" date="2016-11" db="EMBL/GenBank/DDBJ databases">
        <authorList>
            <person name="Jaros S."/>
            <person name="Januszkiewicz K."/>
            <person name="Wedrychowicz H."/>
        </authorList>
    </citation>
    <scope>NUCLEOTIDE SEQUENCE [LARGE SCALE GENOMIC DNA]</scope>
    <source>
        <strain evidence="4 5">DSM 21120</strain>
    </source>
</reference>
<dbReference type="SUPFAM" id="SSF52540">
    <property type="entry name" value="P-loop containing nucleoside triphosphate hydrolases"/>
    <property type="match status" value="1"/>
</dbReference>
<keyword evidence="5" id="KW-1185">Reference proteome</keyword>
<dbReference type="Gene3D" id="3.40.50.300">
    <property type="entry name" value="P-loop containing nucleotide triphosphate hydrolases"/>
    <property type="match status" value="2"/>
</dbReference>
<keyword evidence="1" id="KW-0175">Coiled coil</keyword>
<proteinExistence type="predicted"/>
<evidence type="ECO:0000313" key="4">
    <source>
        <dbReference type="EMBL" id="SHH56171.1"/>
    </source>
</evidence>
<dbReference type="Proteomes" id="UP000184032">
    <property type="component" value="Unassembled WGS sequence"/>
</dbReference>
<name>A0A1M5TZW5_9FIRM</name>
<dbReference type="OrthoDB" id="9764467at2"/>
<feature type="coiled-coil region" evidence="1">
    <location>
        <begin position="597"/>
        <end position="631"/>
    </location>
</feature>
<feature type="transmembrane region" description="Helical" evidence="2">
    <location>
        <begin position="364"/>
        <end position="382"/>
    </location>
</feature>
<dbReference type="Pfam" id="PF13476">
    <property type="entry name" value="AAA_23"/>
    <property type="match status" value="1"/>
</dbReference>
<dbReference type="InterPro" id="IPR027417">
    <property type="entry name" value="P-loop_NTPase"/>
</dbReference>
<evidence type="ECO:0000313" key="5">
    <source>
        <dbReference type="Proteomes" id="UP000184032"/>
    </source>
</evidence>
<dbReference type="AlphaFoldDB" id="A0A1M5TZW5"/>
<dbReference type="PANTHER" id="PTHR41259:SF1">
    <property type="entry name" value="DOUBLE-STRAND BREAK REPAIR RAD50 ATPASE, PUTATIVE-RELATED"/>
    <property type="match status" value="1"/>
</dbReference>
<gene>
    <name evidence="4" type="ORF">SAMN02745245_01607</name>
</gene>
<dbReference type="PANTHER" id="PTHR41259">
    <property type="entry name" value="DOUBLE-STRAND BREAK REPAIR RAD50 ATPASE, PUTATIVE-RELATED"/>
    <property type="match status" value="1"/>
</dbReference>
<accession>A0A1M5TZW5</accession>
<dbReference type="InterPro" id="IPR038729">
    <property type="entry name" value="Rad50/SbcC_AAA"/>
</dbReference>
<protein>
    <submittedName>
        <fullName evidence="4">AAA domain-containing protein</fullName>
    </submittedName>
</protein>
<dbReference type="EMBL" id="FQXI01000013">
    <property type="protein sequence ID" value="SHH56171.1"/>
    <property type="molecule type" value="Genomic_DNA"/>
</dbReference>
<dbReference type="RefSeq" id="WP_073185217.1">
    <property type="nucleotide sequence ID" value="NZ_FQXI01000013.1"/>
</dbReference>
<feature type="domain" description="Rad50/SbcC-type AAA" evidence="3">
    <location>
        <begin position="6"/>
        <end position="212"/>
    </location>
</feature>
<feature type="transmembrane region" description="Helical" evidence="2">
    <location>
        <begin position="388"/>
        <end position="403"/>
    </location>
</feature>
<keyword evidence="2" id="KW-0472">Membrane</keyword>
<feature type="coiled-coil region" evidence="1">
    <location>
        <begin position="466"/>
        <end position="503"/>
    </location>
</feature>
<evidence type="ECO:0000259" key="3">
    <source>
        <dbReference type="Pfam" id="PF13476"/>
    </source>
</evidence>
<organism evidence="4 5">
    <name type="scientific">Anaerosphaera aminiphila DSM 21120</name>
    <dbReference type="NCBI Taxonomy" id="1120995"/>
    <lineage>
        <taxon>Bacteria</taxon>
        <taxon>Bacillati</taxon>
        <taxon>Bacillota</taxon>
        <taxon>Tissierellia</taxon>
        <taxon>Tissierellales</taxon>
        <taxon>Peptoniphilaceae</taxon>
        <taxon>Anaerosphaera</taxon>
    </lineage>
</organism>
<evidence type="ECO:0000256" key="2">
    <source>
        <dbReference type="SAM" id="Phobius"/>
    </source>
</evidence>
<dbReference type="STRING" id="1120995.SAMN02745245_01607"/>